<sequence>MYKFIRCQTHSKCPSVQGWYLVLEPGDIDTLMKFHKGVCWLYYGKFGLDPHYSESESAWLYSPARLAALWLDTVEKHLVNGVTLAINSFSGMLPLSKVEVLEECESQRLVFPKTCEPEQITISRWPRSRHYYLTSNLNRIFTPYRYNTYQAAERAAKWYTDHIISKGC</sequence>
<dbReference type="AlphaFoldDB" id="A0A0F8YN39"/>
<accession>A0A0F8YN39</accession>
<protein>
    <submittedName>
        <fullName evidence="1">Uncharacterized protein</fullName>
    </submittedName>
</protein>
<organism evidence="1">
    <name type="scientific">marine sediment metagenome</name>
    <dbReference type="NCBI Taxonomy" id="412755"/>
    <lineage>
        <taxon>unclassified sequences</taxon>
        <taxon>metagenomes</taxon>
        <taxon>ecological metagenomes</taxon>
    </lineage>
</organism>
<dbReference type="EMBL" id="LAZR01052508">
    <property type="protein sequence ID" value="KKK82787.1"/>
    <property type="molecule type" value="Genomic_DNA"/>
</dbReference>
<name>A0A0F8YN39_9ZZZZ</name>
<evidence type="ECO:0000313" key="1">
    <source>
        <dbReference type="EMBL" id="KKK82787.1"/>
    </source>
</evidence>
<reference evidence="1" key="1">
    <citation type="journal article" date="2015" name="Nature">
        <title>Complex archaea that bridge the gap between prokaryotes and eukaryotes.</title>
        <authorList>
            <person name="Spang A."/>
            <person name="Saw J.H."/>
            <person name="Jorgensen S.L."/>
            <person name="Zaremba-Niedzwiedzka K."/>
            <person name="Martijn J."/>
            <person name="Lind A.E."/>
            <person name="van Eijk R."/>
            <person name="Schleper C."/>
            <person name="Guy L."/>
            <person name="Ettema T.J."/>
        </authorList>
    </citation>
    <scope>NUCLEOTIDE SEQUENCE</scope>
</reference>
<proteinExistence type="predicted"/>
<comment type="caution">
    <text evidence="1">The sequence shown here is derived from an EMBL/GenBank/DDBJ whole genome shotgun (WGS) entry which is preliminary data.</text>
</comment>
<gene>
    <name evidence="1" type="ORF">LCGC14_2799870</name>
</gene>